<comment type="caution">
    <text evidence="7">The sequence shown here is derived from an EMBL/GenBank/DDBJ whole genome shotgun (WGS) entry which is preliminary data.</text>
</comment>
<keyword evidence="2" id="KW-0808">Transferase</keyword>
<dbReference type="Pfam" id="PF08543">
    <property type="entry name" value="Phos_pyr_kin"/>
    <property type="match status" value="1"/>
</dbReference>
<dbReference type="NCBIfam" id="TIGR00687">
    <property type="entry name" value="pyridox_kin"/>
    <property type="match status" value="1"/>
</dbReference>
<name>A0ABP7AN66_9ACTN</name>
<dbReference type="InterPro" id="IPR029056">
    <property type="entry name" value="Ribokinase-like"/>
</dbReference>
<keyword evidence="8" id="KW-1185">Reference proteome</keyword>
<proteinExistence type="predicted"/>
<gene>
    <name evidence="7" type="primary">pdxY</name>
    <name evidence="7" type="ORF">GCM10022236_43180</name>
</gene>
<reference evidence="8" key="1">
    <citation type="journal article" date="2019" name="Int. J. Syst. Evol. Microbiol.">
        <title>The Global Catalogue of Microorganisms (GCM) 10K type strain sequencing project: providing services to taxonomists for standard genome sequencing and annotation.</title>
        <authorList>
            <consortium name="The Broad Institute Genomics Platform"/>
            <consortium name="The Broad Institute Genome Sequencing Center for Infectious Disease"/>
            <person name="Wu L."/>
            <person name="Ma J."/>
        </authorList>
    </citation>
    <scope>NUCLEOTIDE SEQUENCE [LARGE SCALE GENOMIC DNA]</scope>
    <source>
        <strain evidence="8">JCM 16929</strain>
    </source>
</reference>
<dbReference type="GO" id="GO:0016301">
    <property type="term" value="F:kinase activity"/>
    <property type="evidence" value="ECO:0007669"/>
    <property type="project" value="UniProtKB-KW"/>
</dbReference>
<keyword evidence="4 7" id="KW-0418">Kinase</keyword>
<dbReference type="InterPro" id="IPR004625">
    <property type="entry name" value="PyrdxlKinase"/>
</dbReference>
<evidence type="ECO:0000256" key="1">
    <source>
        <dbReference type="ARBA" id="ARBA00012104"/>
    </source>
</evidence>
<evidence type="ECO:0000256" key="5">
    <source>
        <dbReference type="ARBA" id="ARBA00022840"/>
    </source>
</evidence>
<dbReference type="EC" id="2.7.1.35" evidence="1"/>
<dbReference type="PANTHER" id="PTHR10534">
    <property type="entry name" value="PYRIDOXAL KINASE"/>
    <property type="match status" value="1"/>
</dbReference>
<dbReference type="Gene3D" id="3.40.1190.20">
    <property type="match status" value="1"/>
</dbReference>
<dbReference type="CDD" id="cd01173">
    <property type="entry name" value="pyridoxal_pyridoxamine_kinase"/>
    <property type="match status" value="1"/>
</dbReference>
<dbReference type="NCBIfam" id="NF004398">
    <property type="entry name" value="PRK05756.1"/>
    <property type="match status" value="1"/>
</dbReference>
<keyword evidence="5" id="KW-0067">ATP-binding</keyword>
<dbReference type="Proteomes" id="UP001501490">
    <property type="component" value="Unassembled WGS sequence"/>
</dbReference>
<protein>
    <recommendedName>
        <fullName evidence="1">pyridoxal kinase</fullName>
        <ecNumber evidence="1">2.7.1.35</ecNumber>
    </recommendedName>
</protein>
<organism evidence="7 8">
    <name type="scientific">Microlunatus ginsengisoli</name>
    <dbReference type="NCBI Taxonomy" id="363863"/>
    <lineage>
        <taxon>Bacteria</taxon>
        <taxon>Bacillati</taxon>
        <taxon>Actinomycetota</taxon>
        <taxon>Actinomycetes</taxon>
        <taxon>Propionibacteriales</taxon>
        <taxon>Propionibacteriaceae</taxon>
        <taxon>Microlunatus</taxon>
    </lineage>
</organism>
<dbReference type="PANTHER" id="PTHR10534:SF2">
    <property type="entry name" value="PYRIDOXAL KINASE"/>
    <property type="match status" value="1"/>
</dbReference>
<evidence type="ECO:0000313" key="8">
    <source>
        <dbReference type="Proteomes" id="UP001501490"/>
    </source>
</evidence>
<evidence type="ECO:0000256" key="3">
    <source>
        <dbReference type="ARBA" id="ARBA00022741"/>
    </source>
</evidence>
<keyword evidence="3" id="KW-0547">Nucleotide-binding</keyword>
<evidence type="ECO:0000256" key="2">
    <source>
        <dbReference type="ARBA" id="ARBA00022679"/>
    </source>
</evidence>
<evidence type="ECO:0000256" key="4">
    <source>
        <dbReference type="ARBA" id="ARBA00022777"/>
    </source>
</evidence>
<evidence type="ECO:0000259" key="6">
    <source>
        <dbReference type="Pfam" id="PF08543"/>
    </source>
</evidence>
<feature type="domain" description="Pyridoxamine kinase/Phosphomethylpyrimidine kinase" evidence="6">
    <location>
        <begin position="136"/>
        <end position="319"/>
    </location>
</feature>
<accession>A0ABP7AN66</accession>
<dbReference type="SUPFAM" id="SSF53613">
    <property type="entry name" value="Ribokinase-like"/>
    <property type="match status" value="1"/>
</dbReference>
<dbReference type="InterPro" id="IPR013749">
    <property type="entry name" value="PM/HMP-P_kinase-1"/>
</dbReference>
<evidence type="ECO:0000313" key="7">
    <source>
        <dbReference type="EMBL" id="GAA3635927.1"/>
    </source>
</evidence>
<sequence>MVQVLAAMGVLVAHQLEVRPAGRARRTQRTRVVVLCAGRHAKHSRGEAQRLPPERLSHWLSVTAILSIQSAVAYGHAGNSAATFPLMRMGVEVWPVLTVNFSNHTGYGAWRGPMIPATDVAAVVQGIDDRGVLDRCDAVLSGYQGSAQIGQVVLDAVALVRRRNPGAVYCCDPVMGDVGRGFYVQPEIPAMMRDLVVPAADIVTPNQFELEFLTGRAVETLDDVVAAARALRARGPRVVLVTSVAAIADPESISMVAVSEDGAWSVTTPAIGQVFTGGGDVTAATFLVNILRGRGVPAALGETAAVMYGLLTATHELGRSELALVAAQDELVHPSHRFEVARLA</sequence>
<dbReference type="EMBL" id="BAABAB010000039">
    <property type="protein sequence ID" value="GAA3635927.1"/>
    <property type="molecule type" value="Genomic_DNA"/>
</dbReference>